<evidence type="ECO:0000313" key="1">
    <source>
        <dbReference type="EMBL" id="KKM20989.1"/>
    </source>
</evidence>
<comment type="caution">
    <text evidence="1">The sequence shown here is derived from an EMBL/GenBank/DDBJ whole genome shotgun (WGS) entry which is preliminary data.</text>
</comment>
<proteinExistence type="predicted"/>
<dbReference type="Gene3D" id="3.40.50.1220">
    <property type="entry name" value="TPP-binding domain"/>
    <property type="match status" value="1"/>
</dbReference>
<protein>
    <submittedName>
        <fullName evidence="1">Uncharacterized protein</fullName>
    </submittedName>
</protein>
<dbReference type="AlphaFoldDB" id="A0A0F9IME5"/>
<dbReference type="SUPFAM" id="SSF52467">
    <property type="entry name" value="DHS-like NAD/FAD-binding domain"/>
    <property type="match status" value="1"/>
</dbReference>
<name>A0A0F9IME5_9ZZZZ</name>
<reference evidence="1" key="1">
    <citation type="journal article" date="2015" name="Nature">
        <title>Complex archaea that bridge the gap between prokaryotes and eukaryotes.</title>
        <authorList>
            <person name="Spang A."/>
            <person name="Saw J.H."/>
            <person name="Jorgensen S.L."/>
            <person name="Zaremba-Niedzwiedzka K."/>
            <person name="Martijn J."/>
            <person name="Lind A.E."/>
            <person name="van Eijk R."/>
            <person name="Schleper C."/>
            <person name="Guy L."/>
            <person name="Ettema T.J."/>
        </authorList>
    </citation>
    <scope>NUCLEOTIDE SEQUENCE</scope>
</reference>
<feature type="non-terminal residue" evidence="1">
    <location>
        <position position="68"/>
    </location>
</feature>
<dbReference type="InterPro" id="IPR029035">
    <property type="entry name" value="DHS-like_NAD/FAD-binding_dom"/>
</dbReference>
<gene>
    <name evidence="1" type="ORF">LCGC14_1639920</name>
</gene>
<dbReference type="EMBL" id="LAZR01013652">
    <property type="protein sequence ID" value="KKM20989.1"/>
    <property type="molecule type" value="Genomic_DNA"/>
</dbReference>
<accession>A0A0F9IME5</accession>
<sequence>MCPRKHESDGPTLGPKLTRHAAHLAEECRARRLVVFAGAGVSVSCGLPGWQELIQGLLSEAGIETRVT</sequence>
<organism evidence="1">
    <name type="scientific">marine sediment metagenome</name>
    <dbReference type="NCBI Taxonomy" id="412755"/>
    <lineage>
        <taxon>unclassified sequences</taxon>
        <taxon>metagenomes</taxon>
        <taxon>ecological metagenomes</taxon>
    </lineage>
</organism>